<dbReference type="Proteomes" id="UP000030922">
    <property type="component" value="Segment"/>
</dbReference>
<protein>
    <submittedName>
        <fullName evidence="1">Uncharacterized protein</fullName>
    </submittedName>
</protein>
<sequence>MTVKIKLFKPEDHYTDEDVNNFIKSHFVYRVETFPHANKAGAGHYVALTYKENEYTPSSSLEDNTDTLAKHMYN</sequence>
<dbReference type="EMBL" id="KP054477">
    <property type="protein sequence ID" value="AIZ94661.1"/>
    <property type="molecule type" value="Genomic_DNA"/>
</dbReference>
<evidence type="ECO:0000313" key="1">
    <source>
        <dbReference type="EMBL" id="AIZ94661.1"/>
    </source>
</evidence>
<dbReference type="KEGG" id="vg:26793823"/>
<reference evidence="1 2" key="2">
    <citation type="journal article" date="2015" name="Biotechnol. Biofuels">
        <title>Bacteriophage application restores ethanol fermentation characteristics disrupted by Lactobacillus fermentum.</title>
        <authorList>
            <person name="Liu M."/>
            <person name="Bischoff K.M."/>
            <person name="Gill J.J."/>
            <person name="Mire-Criscione M.D."/>
            <person name="Berry J.D."/>
            <person name="Young R."/>
            <person name="Summer E.J."/>
        </authorList>
    </citation>
    <scope>NUCLEOTIDE SEQUENCE [LARGE SCALE GENOMIC DNA]</scope>
</reference>
<dbReference type="GeneID" id="26793823"/>
<reference evidence="2" key="1">
    <citation type="submission" date="2014-10" db="EMBL/GenBank/DDBJ databases">
        <title>Characterization of Lactobacillus fermentum phage vB_S_LfeInf.</title>
        <authorList>
            <person name="Liu M."/>
            <person name="Gill J.J."/>
            <person name="Berry J."/>
            <person name="Young R.III."/>
            <person name="Summer E.J."/>
        </authorList>
    </citation>
    <scope>NUCLEOTIDE SEQUENCE [LARGE SCALE GENOMIC DNA]</scope>
</reference>
<proteinExistence type="predicted"/>
<dbReference type="RefSeq" id="YP_009222273.1">
    <property type="nucleotide sequence ID" value="NC_029058.1"/>
</dbReference>
<evidence type="ECO:0000313" key="2">
    <source>
        <dbReference type="Proteomes" id="UP000030922"/>
    </source>
</evidence>
<keyword evidence="2" id="KW-1185">Reference proteome</keyword>
<gene>
    <name evidence="1" type="ORF">LfeInf_035</name>
</gene>
<organism evidence="1 2">
    <name type="scientific">Lactobacillus phage LfeInf</name>
    <dbReference type="NCBI Taxonomy" id="1567484"/>
    <lineage>
        <taxon>Viruses</taxon>
        <taxon>Duplodnaviria</taxon>
        <taxon>Heunggongvirae</taxon>
        <taxon>Uroviricota</taxon>
        <taxon>Caudoviricetes</taxon>
        <taxon>Herelleviridae</taxon>
        <taxon>Hopescreekvirus</taxon>
        <taxon>Hopescreekvirus LfeInf</taxon>
    </lineage>
</organism>
<accession>A0A0A7NNK1</accession>
<name>A0A0A7NNK1_9CAUD</name>